<evidence type="ECO:0000313" key="2">
    <source>
        <dbReference type="EMBL" id="SFV73484.1"/>
    </source>
</evidence>
<evidence type="ECO:0000313" key="3">
    <source>
        <dbReference type="Proteomes" id="UP000186323"/>
    </source>
</evidence>
<accession>A0A1K1LFH7</accession>
<feature type="region of interest" description="Disordered" evidence="1">
    <location>
        <begin position="1"/>
        <end position="24"/>
    </location>
</feature>
<dbReference type="EMBL" id="LT630450">
    <property type="protein sequence ID" value="SFV73484.1"/>
    <property type="molecule type" value="Genomic_DNA"/>
</dbReference>
<evidence type="ECO:0000256" key="1">
    <source>
        <dbReference type="SAM" id="MobiDB-lite"/>
    </source>
</evidence>
<proteinExistence type="predicted"/>
<protein>
    <submittedName>
        <fullName evidence="2">Uncharacterized protein</fullName>
    </submittedName>
</protein>
<keyword evidence="3" id="KW-1185">Reference proteome</keyword>
<sequence length="60" mass="6845">MAVPGVGRTRSAPGKEREKQKGAPLQHIPLCLESGDVSIFFNLKNILNSKDNHYFFNWRM</sequence>
<dbReference type="AlphaFoldDB" id="A0A1K1LFH7"/>
<gene>
    <name evidence="2" type="ORF">DESPIGER_1648</name>
</gene>
<dbReference type="Proteomes" id="UP000186323">
    <property type="component" value="Chromosome I"/>
</dbReference>
<name>A0A1K1LFH7_9BACT</name>
<reference evidence="3" key="1">
    <citation type="submission" date="2016-10" db="EMBL/GenBank/DDBJ databases">
        <authorList>
            <person name="Wegmann U."/>
        </authorList>
    </citation>
    <scope>NUCLEOTIDE SEQUENCE [LARGE SCALE GENOMIC DNA]</scope>
</reference>
<organism evidence="2 3">
    <name type="scientific">Desulfovibrio piger</name>
    <dbReference type="NCBI Taxonomy" id="901"/>
    <lineage>
        <taxon>Bacteria</taxon>
        <taxon>Pseudomonadati</taxon>
        <taxon>Thermodesulfobacteriota</taxon>
        <taxon>Desulfovibrionia</taxon>
        <taxon>Desulfovibrionales</taxon>
        <taxon>Desulfovibrionaceae</taxon>
        <taxon>Desulfovibrio</taxon>
    </lineage>
</organism>
<dbReference type="KEGG" id="dpg:DESPIGER_1648"/>